<comment type="caution">
    <text evidence="1">The sequence shown here is derived from an EMBL/GenBank/DDBJ whole genome shotgun (WGS) entry which is preliminary data.</text>
</comment>
<evidence type="ECO:0000313" key="1">
    <source>
        <dbReference type="EMBL" id="KAH7941799.1"/>
    </source>
</evidence>
<name>A0ACB8CGF5_DERSI</name>
<keyword evidence="2" id="KW-1185">Reference proteome</keyword>
<accession>A0ACB8CGF5</accession>
<gene>
    <name evidence="1" type="ORF">HPB49_017653</name>
</gene>
<sequence length="291" mass="33368">MTETSNSELRGHYARTLTQEEAAKLAKDTVLVSEFKRLKLEAEAQKNWDLFYKRNETRFFKDRHWTKREFEELAAVGSDVPSVSHNGTPVLLEIGCGVGNFVFPLIEEKTSYYIYACDFSPRAVQFVKAHPLYDQRTITAFQCDITKDRLVETVPREGVDVVTMIFVLSAIQPDKMSEALRNVHETLKPGGLVLLRDYGLFDQAMLRFAPGHKIDANFYVRQDGTRAFYFSEQFLERLFLDAGYEVVSNEYVCRETVNKKEGICVPRIFVQGKFRKPRNVSQEESSNAASS</sequence>
<dbReference type="Proteomes" id="UP000821865">
    <property type="component" value="Chromosome 7"/>
</dbReference>
<reference evidence="1" key="1">
    <citation type="submission" date="2020-05" db="EMBL/GenBank/DDBJ databases">
        <title>Large-scale comparative analyses of tick genomes elucidate their genetic diversity and vector capacities.</title>
        <authorList>
            <person name="Jia N."/>
            <person name="Wang J."/>
            <person name="Shi W."/>
            <person name="Du L."/>
            <person name="Sun Y."/>
            <person name="Zhan W."/>
            <person name="Jiang J."/>
            <person name="Wang Q."/>
            <person name="Zhang B."/>
            <person name="Ji P."/>
            <person name="Sakyi L.B."/>
            <person name="Cui X."/>
            <person name="Yuan T."/>
            <person name="Jiang B."/>
            <person name="Yang W."/>
            <person name="Lam T.T.-Y."/>
            <person name="Chang Q."/>
            <person name="Ding S."/>
            <person name="Wang X."/>
            <person name="Zhu J."/>
            <person name="Ruan X."/>
            <person name="Zhao L."/>
            <person name="Wei J."/>
            <person name="Que T."/>
            <person name="Du C."/>
            <person name="Cheng J."/>
            <person name="Dai P."/>
            <person name="Han X."/>
            <person name="Huang E."/>
            <person name="Gao Y."/>
            <person name="Liu J."/>
            <person name="Shao H."/>
            <person name="Ye R."/>
            <person name="Li L."/>
            <person name="Wei W."/>
            <person name="Wang X."/>
            <person name="Wang C."/>
            <person name="Yang T."/>
            <person name="Huo Q."/>
            <person name="Li W."/>
            <person name="Guo W."/>
            <person name="Chen H."/>
            <person name="Zhou L."/>
            <person name="Ni X."/>
            <person name="Tian J."/>
            <person name="Zhou Y."/>
            <person name="Sheng Y."/>
            <person name="Liu T."/>
            <person name="Pan Y."/>
            <person name="Xia L."/>
            <person name="Li J."/>
            <person name="Zhao F."/>
            <person name="Cao W."/>
        </authorList>
    </citation>
    <scope>NUCLEOTIDE SEQUENCE</scope>
    <source>
        <strain evidence="1">Dsil-2018</strain>
    </source>
</reference>
<evidence type="ECO:0000313" key="2">
    <source>
        <dbReference type="Proteomes" id="UP000821865"/>
    </source>
</evidence>
<proteinExistence type="predicted"/>
<dbReference type="EMBL" id="CM023476">
    <property type="protein sequence ID" value="KAH7941799.1"/>
    <property type="molecule type" value="Genomic_DNA"/>
</dbReference>
<protein>
    <submittedName>
        <fullName evidence="1">Uncharacterized protein</fullName>
    </submittedName>
</protein>
<organism evidence="1 2">
    <name type="scientific">Dermacentor silvarum</name>
    <name type="common">Tick</name>
    <dbReference type="NCBI Taxonomy" id="543639"/>
    <lineage>
        <taxon>Eukaryota</taxon>
        <taxon>Metazoa</taxon>
        <taxon>Ecdysozoa</taxon>
        <taxon>Arthropoda</taxon>
        <taxon>Chelicerata</taxon>
        <taxon>Arachnida</taxon>
        <taxon>Acari</taxon>
        <taxon>Parasitiformes</taxon>
        <taxon>Ixodida</taxon>
        <taxon>Ixodoidea</taxon>
        <taxon>Ixodidae</taxon>
        <taxon>Rhipicephalinae</taxon>
        <taxon>Dermacentor</taxon>
    </lineage>
</organism>